<reference evidence="4" key="1">
    <citation type="journal article" date="2019" name="Int. J. Syst. Evol. Microbiol.">
        <title>The Global Catalogue of Microorganisms (GCM) 10K type strain sequencing project: providing services to taxonomists for standard genome sequencing and annotation.</title>
        <authorList>
            <consortium name="The Broad Institute Genomics Platform"/>
            <consortium name="The Broad Institute Genome Sequencing Center for Infectious Disease"/>
            <person name="Wu L."/>
            <person name="Ma J."/>
        </authorList>
    </citation>
    <scope>NUCLEOTIDE SEQUENCE [LARGE SCALE GENOMIC DNA]</scope>
    <source>
        <strain evidence="4">JCM 18532</strain>
    </source>
</reference>
<dbReference type="Proteomes" id="UP001499882">
    <property type="component" value="Unassembled WGS sequence"/>
</dbReference>
<evidence type="ECO:0000313" key="4">
    <source>
        <dbReference type="Proteomes" id="UP001499882"/>
    </source>
</evidence>
<dbReference type="SUPFAM" id="SSF50969">
    <property type="entry name" value="YVTN repeat-like/Quinoprotein amine dehydrogenase"/>
    <property type="match status" value="1"/>
</dbReference>
<keyword evidence="2" id="KW-1133">Transmembrane helix</keyword>
<dbReference type="InterPro" id="IPR011044">
    <property type="entry name" value="Quino_amine_DH_bsu"/>
</dbReference>
<evidence type="ECO:0000256" key="1">
    <source>
        <dbReference type="SAM" id="MobiDB-lite"/>
    </source>
</evidence>
<feature type="transmembrane region" description="Helical" evidence="2">
    <location>
        <begin position="38"/>
        <end position="57"/>
    </location>
</feature>
<proteinExistence type="predicted"/>
<evidence type="ECO:0008006" key="5">
    <source>
        <dbReference type="Google" id="ProtNLM"/>
    </source>
</evidence>
<dbReference type="EMBL" id="BAABKN010000028">
    <property type="protein sequence ID" value="GAA4753850.1"/>
    <property type="molecule type" value="Genomic_DNA"/>
</dbReference>
<gene>
    <name evidence="3" type="ORF">GCM10023350_43970</name>
</gene>
<accession>A0ABP8ZEX7</accession>
<comment type="caution">
    <text evidence="3">The sequence shown here is derived from an EMBL/GenBank/DDBJ whole genome shotgun (WGS) entry which is preliminary data.</text>
</comment>
<feature type="region of interest" description="Disordered" evidence="1">
    <location>
        <begin position="62"/>
        <end position="92"/>
    </location>
</feature>
<name>A0ABP8ZEX7_9ACTN</name>
<dbReference type="RefSeq" id="WP_345529206.1">
    <property type="nucleotide sequence ID" value="NZ_BAABKN010000028.1"/>
</dbReference>
<protein>
    <recommendedName>
        <fullName evidence="5">WD40 repeat domain-containing protein</fullName>
    </recommendedName>
</protein>
<evidence type="ECO:0000313" key="3">
    <source>
        <dbReference type="EMBL" id="GAA4753850.1"/>
    </source>
</evidence>
<evidence type="ECO:0000256" key="2">
    <source>
        <dbReference type="SAM" id="Phobius"/>
    </source>
</evidence>
<sequence>MTELHDLLHRATDRIDGPDLAARALTGARRRRARNRGVVAAVAAAAAVVAVVVSVELTTGGARVDQPPVLSPSPSPTQGVATAPAIDPSRIQPVWDPRTVEGLPVTDLGVPRVMESLVPGVVTRPVAVLDDGERARLVGGDEVMAELPLPDGLGDRRIVSLSPDGTQLAAVGISGFFWRTLDGDWEQVRHTRVSGEAPQVTWLPDGSGLIGRDWNSAVRVDLPSGDVEELPFPLDVGQFAVGPEGAVVATVPRQVIEWHEGREGARWATGPLDGLVLPAVGTNEIAFARANVLFDDERGVADRDGLIAVDRETFETRGYLPVPDDHDYYVHAEELRPVAWLDDDTVAFTVLPEGSPKEYLVTWNVETGALSRISCWEKSFSAVFATGLLGS</sequence>
<keyword evidence="2" id="KW-0812">Transmembrane</keyword>
<keyword evidence="4" id="KW-1185">Reference proteome</keyword>
<organism evidence="3 4">
    <name type="scientific">Nocardioides endophyticus</name>
    <dbReference type="NCBI Taxonomy" id="1353775"/>
    <lineage>
        <taxon>Bacteria</taxon>
        <taxon>Bacillati</taxon>
        <taxon>Actinomycetota</taxon>
        <taxon>Actinomycetes</taxon>
        <taxon>Propionibacteriales</taxon>
        <taxon>Nocardioidaceae</taxon>
        <taxon>Nocardioides</taxon>
    </lineage>
</organism>
<keyword evidence="2" id="KW-0472">Membrane</keyword>